<keyword evidence="1" id="KW-0812">Transmembrane</keyword>
<name>E7GIV4_CLOS6</name>
<feature type="transmembrane region" description="Helical" evidence="1">
    <location>
        <begin position="151"/>
        <end position="171"/>
    </location>
</feature>
<protein>
    <recommendedName>
        <fullName evidence="4">Sensor histidine kinase</fullName>
    </recommendedName>
</protein>
<proteinExistence type="predicted"/>
<dbReference type="EMBL" id="ADLQ01000022">
    <property type="protein sequence ID" value="EGA95227.1"/>
    <property type="molecule type" value="Genomic_DNA"/>
</dbReference>
<dbReference type="Proteomes" id="UP000002970">
    <property type="component" value="Unassembled WGS sequence"/>
</dbReference>
<keyword evidence="1" id="KW-1133">Transmembrane helix</keyword>
<organism evidence="2 3">
    <name type="scientific">Clostridium symbiosum (strain WAL-14163)</name>
    <dbReference type="NCBI Taxonomy" id="742740"/>
    <lineage>
        <taxon>Bacteria</taxon>
        <taxon>Bacillati</taxon>
        <taxon>Bacillota</taxon>
        <taxon>Clostridia</taxon>
        <taxon>Lachnospirales</taxon>
        <taxon>Lachnospiraceae</taxon>
        <taxon>Otoolea</taxon>
    </lineage>
</organism>
<feature type="transmembrane region" description="Helical" evidence="1">
    <location>
        <begin position="12"/>
        <end position="30"/>
    </location>
</feature>
<evidence type="ECO:0008006" key="4">
    <source>
        <dbReference type="Google" id="ProtNLM"/>
    </source>
</evidence>
<evidence type="ECO:0000256" key="1">
    <source>
        <dbReference type="SAM" id="Phobius"/>
    </source>
</evidence>
<gene>
    <name evidence="2" type="ORF">HMPREF9474_00847</name>
</gene>
<reference evidence="2 3" key="1">
    <citation type="submission" date="2010-12" db="EMBL/GenBank/DDBJ databases">
        <title>The Genome Sequence of Clostridium symbiosum strain WAL-14163.</title>
        <authorList>
            <person name="Earl A."/>
            <person name="Ward D."/>
            <person name="Feldgarden M."/>
            <person name="Gevers D."/>
            <person name="Finegold S.M."/>
            <person name="Summanen P.H."/>
            <person name="Molitoris D.R."/>
            <person name="Vaisanen M.L."/>
            <person name="Daigneault M."/>
            <person name="Young S.K."/>
            <person name="Zeng Q."/>
            <person name="Gargeya S."/>
            <person name="Fitzgerald M."/>
            <person name="Haas B."/>
            <person name="Abouelleil A."/>
            <person name="Alvarado L."/>
            <person name="Arachchi H.M."/>
            <person name="Berlin A."/>
            <person name="Brown A."/>
            <person name="Chapman S.B."/>
            <person name="Chen Z."/>
            <person name="Dunbar C."/>
            <person name="Freedman E."/>
            <person name="Gearin G."/>
            <person name="Gellesch M."/>
            <person name="Goldberg J."/>
            <person name="Griggs A."/>
            <person name="Gujja S."/>
            <person name="Heilman E."/>
            <person name="Heiman D."/>
            <person name="Howarth C."/>
            <person name="Larson L."/>
            <person name="Lui A."/>
            <person name="MacDonald P.J.P."/>
            <person name="Mehta T."/>
            <person name="Montmayeur A."/>
            <person name="Murphy C."/>
            <person name="Neiman D."/>
            <person name="Pearson M."/>
            <person name="Priest M."/>
            <person name="Roberts A."/>
            <person name="Saif S."/>
            <person name="Shea T."/>
            <person name="Shenoy N."/>
            <person name="Sisk P."/>
            <person name="Stolte C."/>
            <person name="Sykes S."/>
            <person name="White J."/>
            <person name="Yandava C."/>
            <person name="Nusbaum C."/>
            <person name="Birren B."/>
        </authorList>
    </citation>
    <scope>NUCLEOTIDE SEQUENCE [LARGE SCALE GENOMIC DNA]</scope>
    <source>
        <strain evidence="2 3">WAL-14163</strain>
    </source>
</reference>
<accession>E7GIV4</accession>
<dbReference type="HOGENOM" id="CLU_1445344_0_0_9"/>
<evidence type="ECO:0000313" key="3">
    <source>
        <dbReference type="Proteomes" id="UP000002970"/>
    </source>
</evidence>
<sequence length="187" mass="21544">MKKLRSRLWIKLILSAVFAAACAAFVYVWALELSYRLLDQIYINPAVILKREEQYIKDFQSYVTEQKLSMNDRKKIKEFTKTDWTIVMALYQENDIIFSSDSRFIVPLPADEYGETIKDTSEASGVFNVTFTDGAVQAALVYTGYENYQSAGVIVTLLSGLCFAVILYLLIRKKVNILNCWGKNWRF</sequence>
<evidence type="ECO:0000313" key="2">
    <source>
        <dbReference type="EMBL" id="EGA95227.1"/>
    </source>
</evidence>
<dbReference type="AlphaFoldDB" id="E7GIV4"/>
<keyword evidence="3" id="KW-1185">Reference proteome</keyword>
<dbReference type="PROSITE" id="PS51257">
    <property type="entry name" value="PROKAR_LIPOPROTEIN"/>
    <property type="match status" value="1"/>
</dbReference>
<keyword evidence="1" id="KW-0472">Membrane</keyword>
<comment type="caution">
    <text evidence="2">The sequence shown here is derived from an EMBL/GenBank/DDBJ whole genome shotgun (WGS) entry which is preliminary data.</text>
</comment>